<gene>
    <name evidence="1" type="ORF">ECRASSUSDP1_LOCUS1494</name>
</gene>
<keyword evidence="2" id="KW-1185">Reference proteome</keyword>
<name>A0AAD1X748_EUPCR</name>
<dbReference type="EMBL" id="CAMPGE010001412">
    <property type="protein sequence ID" value="CAI2360196.1"/>
    <property type="molecule type" value="Genomic_DNA"/>
</dbReference>
<evidence type="ECO:0000313" key="1">
    <source>
        <dbReference type="EMBL" id="CAI2360196.1"/>
    </source>
</evidence>
<reference evidence="1" key="1">
    <citation type="submission" date="2023-07" db="EMBL/GenBank/DDBJ databases">
        <authorList>
            <consortium name="AG Swart"/>
            <person name="Singh M."/>
            <person name="Singh A."/>
            <person name="Seah K."/>
            <person name="Emmerich C."/>
        </authorList>
    </citation>
    <scope>NUCLEOTIDE SEQUENCE</scope>
    <source>
        <strain evidence="1">DP1</strain>
    </source>
</reference>
<dbReference type="Proteomes" id="UP001295684">
    <property type="component" value="Unassembled WGS sequence"/>
</dbReference>
<comment type="caution">
    <text evidence="1">The sequence shown here is derived from an EMBL/GenBank/DDBJ whole genome shotgun (WGS) entry which is preliminary data.</text>
</comment>
<sequence>MPEFKRSLKFLSSLIDLSKYFRLLLILLQVRNKDAAQVSIIRLPSVGLNFKRICDYKTSIDPTNSFYCNKIYCLANHKGEYLKKKDDLSDSYFKNCRNHIKTSTLVKISICTLKYSGYLLMTNIFKLTLHILVVPNIAQNYD</sequence>
<dbReference type="AlphaFoldDB" id="A0AAD1X748"/>
<protein>
    <submittedName>
        <fullName evidence="1">Uncharacterized protein</fullName>
    </submittedName>
</protein>
<proteinExistence type="predicted"/>
<organism evidence="1 2">
    <name type="scientific">Euplotes crassus</name>
    <dbReference type="NCBI Taxonomy" id="5936"/>
    <lineage>
        <taxon>Eukaryota</taxon>
        <taxon>Sar</taxon>
        <taxon>Alveolata</taxon>
        <taxon>Ciliophora</taxon>
        <taxon>Intramacronucleata</taxon>
        <taxon>Spirotrichea</taxon>
        <taxon>Hypotrichia</taxon>
        <taxon>Euplotida</taxon>
        <taxon>Euplotidae</taxon>
        <taxon>Moneuplotes</taxon>
    </lineage>
</organism>
<evidence type="ECO:0000313" key="2">
    <source>
        <dbReference type="Proteomes" id="UP001295684"/>
    </source>
</evidence>
<accession>A0AAD1X748</accession>